<dbReference type="Gene3D" id="3.40.1620.10">
    <property type="entry name" value="YefM-like domain"/>
    <property type="match status" value="1"/>
</dbReference>
<sequence>MRVSTAEFIKGYGALADKALSEPVTITKNGRDRLVLLSAEEYARLKRRDRRVVEPGDLTDAQLEALRLAEVPAGHDHPDADLHDPAA</sequence>
<comment type="caution">
    <text evidence="3">The sequence shown here is derived from an EMBL/GenBank/DDBJ whole genome shotgun (WGS) entry which is preliminary data.</text>
</comment>
<proteinExistence type="inferred from homology"/>
<comment type="similarity">
    <text evidence="1 2">Belongs to the phD/YefM antitoxin family.</text>
</comment>
<dbReference type="InterPro" id="IPR036165">
    <property type="entry name" value="YefM-like_sf"/>
</dbReference>
<dbReference type="RefSeq" id="WP_180283644.1">
    <property type="nucleotide sequence ID" value="NZ_JABFDB010000014.1"/>
</dbReference>
<protein>
    <recommendedName>
        <fullName evidence="2">Antitoxin</fullName>
    </recommendedName>
</protein>
<keyword evidence="4" id="KW-1185">Reference proteome</keyword>
<evidence type="ECO:0000313" key="4">
    <source>
        <dbReference type="Proteomes" id="UP000584642"/>
    </source>
</evidence>
<dbReference type="Proteomes" id="UP000584642">
    <property type="component" value="Unassembled WGS sequence"/>
</dbReference>
<dbReference type="NCBIfam" id="TIGR01552">
    <property type="entry name" value="phd_fam"/>
    <property type="match status" value="1"/>
</dbReference>
<dbReference type="EMBL" id="JABFDB010000014">
    <property type="protein sequence ID" value="NYZ21869.1"/>
    <property type="molecule type" value="Genomic_DNA"/>
</dbReference>
<dbReference type="InterPro" id="IPR006442">
    <property type="entry name" value="Antitoxin_Phd/YefM"/>
</dbReference>
<gene>
    <name evidence="3" type="ORF">HND93_19315</name>
</gene>
<dbReference type="SUPFAM" id="SSF143120">
    <property type="entry name" value="YefM-like"/>
    <property type="match status" value="1"/>
</dbReference>
<name>A0ABX2TC07_9PROT</name>
<evidence type="ECO:0000256" key="1">
    <source>
        <dbReference type="ARBA" id="ARBA00009981"/>
    </source>
</evidence>
<accession>A0ABX2TC07</accession>
<evidence type="ECO:0000256" key="2">
    <source>
        <dbReference type="RuleBase" id="RU362080"/>
    </source>
</evidence>
<comment type="function">
    <text evidence="2">Antitoxin component of a type II toxin-antitoxin (TA) system.</text>
</comment>
<dbReference type="Pfam" id="PF02604">
    <property type="entry name" value="PhdYeFM_antitox"/>
    <property type="match status" value="1"/>
</dbReference>
<evidence type="ECO:0000313" key="3">
    <source>
        <dbReference type="EMBL" id="NYZ21869.1"/>
    </source>
</evidence>
<organism evidence="3 4">
    <name type="scientific">Azospirillum oleiclasticum</name>
    <dbReference type="NCBI Taxonomy" id="2735135"/>
    <lineage>
        <taxon>Bacteria</taxon>
        <taxon>Pseudomonadati</taxon>
        <taxon>Pseudomonadota</taxon>
        <taxon>Alphaproteobacteria</taxon>
        <taxon>Rhodospirillales</taxon>
        <taxon>Azospirillaceae</taxon>
        <taxon>Azospirillum</taxon>
    </lineage>
</organism>
<reference evidence="3 4" key="1">
    <citation type="submission" date="2020-05" db="EMBL/GenBank/DDBJ databases">
        <title>Azospirillum oleiclasticum sp. nov, a nitrogen-fixing and heavy crude oil-emulsifying bacterium isolated from the crude oil of Yumen Oilfield.</title>
        <authorList>
            <person name="Wu D."/>
            <person name="Cai M."/>
            <person name="Zhang X."/>
        </authorList>
    </citation>
    <scope>NUCLEOTIDE SEQUENCE [LARGE SCALE GENOMIC DNA]</scope>
    <source>
        <strain evidence="3 4">ROY-1-1-2</strain>
    </source>
</reference>